<sequence>MENQKEASPEFLNVIKYLRSRSNGASTREGILNGKRVEYFKGKSAVRALLKDSYKKLKNVPPVADATAANNLLREIHTYAFFLSVERSETTGRNTTRLLQINHNQIWAEEKYYVWFYEGSQLLTLLGGILLIAGVFAAVLFPLWPALLRDGVWYISVAILGIFGLFIVLAIVRLIFYIFTMLFVPPGIWIFPNLFADVGFVDSFIPIWGWDVSKKKPSVERENVEEMDQAQKDLRATVADADDDESLYDKDKEAKKQD</sequence>
<dbReference type="NCBIfam" id="TIGR00869">
    <property type="entry name" value="sec62"/>
    <property type="match status" value="1"/>
</dbReference>
<dbReference type="PANTHER" id="PTHR12443">
    <property type="entry name" value="TRANSLOCATION PROTEIN SEC62"/>
    <property type="match status" value="1"/>
</dbReference>
<feature type="transmembrane region" description="Helical" evidence="12">
    <location>
        <begin position="122"/>
        <end position="147"/>
    </location>
</feature>
<evidence type="ECO:0000313" key="14">
    <source>
        <dbReference type="Proteomes" id="UP000789739"/>
    </source>
</evidence>
<evidence type="ECO:0000256" key="2">
    <source>
        <dbReference type="ARBA" id="ARBA00010604"/>
    </source>
</evidence>
<evidence type="ECO:0000256" key="9">
    <source>
        <dbReference type="ARBA" id="ARBA00023010"/>
    </source>
</evidence>
<evidence type="ECO:0000256" key="7">
    <source>
        <dbReference type="ARBA" id="ARBA00022927"/>
    </source>
</evidence>
<feature type="compositionally biased region" description="Basic and acidic residues" evidence="11">
    <location>
        <begin position="247"/>
        <end position="258"/>
    </location>
</feature>
<evidence type="ECO:0000256" key="8">
    <source>
        <dbReference type="ARBA" id="ARBA00022989"/>
    </source>
</evidence>
<name>A0A9N8ZXL9_9GLOM</name>
<keyword evidence="6" id="KW-0256">Endoplasmic reticulum</keyword>
<evidence type="ECO:0000256" key="6">
    <source>
        <dbReference type="ARBA" id="ARBA00022824"/>
    </source>
</evidence>
<dbReference type="GO" id="GO:0031204">
    <property type="term" value="P:post-translational protein targeting to membrane, translocation"/>
    <property type="evidence" value="ECO:0007669"/>
    <property type="project" value="TreeGrafter"/>
</dbReference>
<evidence type="ECO:0000256" key="1">
    <source>
        <dbReference type="ARBA" id="ARBA00004477"/>
    </source>
</evidence>
<evidence type="ECO:0000256" key="5">
    <source>
        <dbReference type="ARBA" id="ARBA00022692"/>
    </source>
</evidence>
<keyword evidence="7" id="KW-0653">Protein transport</keyword>
<keyword evidence="5 12" id="KW-0812">Transmembrane</keyword>
<gene>
    <name evidence="13" type="ORF">PBRASI_LOCUS3091</name>
</gene>
<protein>
    <recommendedName>
        <fullName evidence="3">Translocation protein SEC62</fullName>
    </recommendedName>
</protein>
<feature type="transmembrane region" description="Helical" evidence="12">
    <location>
        <begin position="153"/>
        <end position="176"/>
    </location>
</feature>
<evidence type="ECO:0000256" key="11">
    <source>
        <dbReference type="SAM" id="MobiDB-lite"/>
    </source>
</evidence>
<comment type="similarity">
    <text evidence="2">Belongs to the SEC62 family.</text>
</comment>
<dbReference type="InterPro" id="IPR004728">
    <property type="entry name" value="Sec62"/>
</dbReference>
<dbReference type="GO" id="GO:0005789">
    <property type="term" value="C:endoplasmic reticulum membrane"/>
    <property type="evidence" value="ECO:0007669"/>
    <property type="project" value="UniProtKB-SubCell"/>
</dbReference>
<comment type="caution">
    <text evidence="13">The sequence shown here is derived from an EMBL/GenBank/DDBJ whole genome shotgun (WGS) entry which is preliminary data.</text>
</comment>
<dbReference type="OrthoDB" id="200187at2759"/>
<proteinExistence type="inferred from homology"/>
<dbReference type="EMBL" id="CAJVPI010000266">
    <property type="protein sequence ID" value="CAG8510601.1"/>
    <property type="molecule type" value="Genomic_DNA"/>
</dbReference>
<accession>A0A9N8ZXL9</accession>
<keyword evidence="10 12" id="KW-0472">Membrane</keyword>
<evidence type="ECO:0000256" key="3">
    <source>
        <dbReference type="ARBA" id="ARBA00021257"/>
    </source>
</evidence>
<dbReference type="Pfam" id="PF03839">
    <property type="entry name" value="Sec62"/>
    <property type="match status" value="1"/>
</dbReference>
<feature type="region of interest" description="Disordered" evidence="11">
    <location>
        <begin position="238"/>
        <end position="258"/>
    </location>
</feature>
<dbReference type="InterPro" id="IPR011553">
    <property type="entry name" value="Sec62_asco"/>
</dbReference>
<organism evidence="13 14">
    <name type="scientific">Paraglomus brasilianum</name>
    <dbReference type="NCBI Taxonomy" id="144538"/>
    <lineage>
        <taxon>Eukaryota</taxon>
        <taxon>Fungi</taxon>
        <taxon>Fungi incertae sedis</taxon>
        <taxon>Mucoromycota</taxon>
        <taxon>Glomeromycotina</taxon>
        <taxon>Glomeromycetes</taxon>
        <taxon>Paraglomerales</taxon>
        <taxon>Paraglomeraceae</taxon>
        <taxon>Paraglomus</taxon>
    </lineage>
</organism>
<feature type="transmembrane region" description="Helical" evidence="12">
    <location>
        <begin position="188"/>
        <end position="210"/>
    </location>
</feature>
<reference evidence="13" key="1">
    <citation type="submission" date="2021-06" db="EMBL/GenBank/DDBJ databases">
        <authorList>
            <person name="Kallberg Y."/>
            <person name="Tangrot J."/>
            <person name="Rosling A."/>
        </authorList>
    </citation>
    <scope>NUCLEOTIDE SEQUENCE</scope>
    <source>
        <strain evidence="13">BR232B</strain>
    </source>
</reference>
<dbReference type="PANTHER" id="PTHR12443:SF9">
    <property type="entry name" value="TRANSLOCATION PROTEIN SEC62"/>
    <property type="match status" value="1"/>
</dbReference>
<evidence type="ECO:0000256" key="4">
    <source>
        <dbReference type="ARBA" id="ARBA00022448"/>
    </source>
</evidence>
<evidence type="ECO:0000256" key="12">
    <source>
        <dbReference type="SAM" id="Phobius"/>
    </source>
</evidence>
<evidence type="ECO:0000313" key="13">
    <source>
        <dbReference type="EMBL" id="CAG8510601.1"/>
    </source>
</evidence>
<keyword evidence="14" id="KW-1185">Reference proteome</keyword>
<keyword evidence="8 12" id="KW-1133">Transmembrane helix</keyword>
<evidence type="ECO:0000256" key="10">
    <source>
        <dbReference type="ARBA" id="ARBA00023136"/>
    </source>
</evidence>
<comment type="subcellular location">
    <subcellularLocation>
        <location evidence="1">Endoplasmic reticulum membrane</location>
        <topology evidence="1">Multi-pass membrane protein</topology>
    </subcellularLocation>
</comment>
<dbReference type="Proteomes" id="UP000789739">
    <property type="component" value="Unassembled WGS sequence"/>
</dbReference>
<dbReference type="AlphaFoldDB" id="A0A9N8ZXL9"/>
<keyword evidence="9" id="KW-0811">Translocation</keyword>
<keyword evidence="4" id="KW-0813">Transport</keyword>